<proteinExistence type="predicted"/>
<gene>
    <name evidence="1" type="ORF">FRUB_07385</name>
</gene>
<dbReference type="Proteomes" id="UP000214646">
    <property type="component" value="Unassembled WGS sequence"/>
</dbReference>
<organism evidence="1 2">
    <name type="scientific">Fimbriiglobus ruber</name>
    <dbReference type="NCBI Taxonomy" id="1908690"/>
    <lineage>
        <taxon>Bacteria</taxon>
        <taxon>Pseudomonadati</taxon>
        <taxon>Planctomycetota</taxon>
        <taxon>Planctomycetia</taxon>
        <taxon>Gemmatales</taxon>
        <taxon>Gemmataceae</taxon>
        <taxon>Fimbriiglobus</taxon>
    </lineage>
</organism>
<evidence type="ECO:0000313" key="1">
    <source>
        <dbReference type="EMBL" id="OWK38265.1"/>
    </source>
</evidence>
<evidence type="ECO:0000313" key="2">
    <source>
        <dbReference type="Proteomes" id="UP000214646"/>
    </source>
</evidence>
<accession>A0A225DPI1</accession>
<evidence type="ECO:0008006" key="3">
    <source>
        <dbReference type="Google" id="ProtNLM"/>
    </source>
</evidence>
<keyword evidence="2" id="KW-1185">Reference proteome</keyword>
<reference evidence="2" key="1">
    <citation type="submission" date="2017-06" db="EMBL/GenBank/DDBJ databases">
        <title>Genome analysis of Fimbriiglobus ruber SP5, the first member of the order Planctomycetales with confirmed chitinolytic capability.</title>
        <authorList>
            <person name="Ravin N.V."/>
            <person name="Rakitin A.L."/>
            <person name="Ivanova A.A."/>
            <person name="Beletsky A.V."/>
            <person name="Kulichevskaya I.S."/>
            <person name="Mardanov A.V."/>
            <person name="Dedysh S.N."/>
        </authorList>
    </citation>
    <scope>NUCLEOTIDE SEQUENCE [LARGE SCALE GENOMIC DNA]</scope>
    <source>
        <strain evidence="2">SP5</strain>
    </source>
</reference>
<sequence length="139" mass="15332">MTRPSFCLFAGLLGFLFLGCGPSKPKEQTRAQVSGAITLDKQPLKTGKITFEPGDGTPPATLDILDGKYEGRVPLGKNSVRINSFIKTSMKEKMKMEGPGYDTPVEENMLPPRYNLKSEISREVVSDGTNVFNFDLEKK</sequence>
<dbReference type="AlphaFoldDB" id="A0A225DPI1"/>
<dbReference type="EMBL" id="NIDE01000014">
    <property type="protein sequence ID" value="OWK38265.1"/>
    <property type="molecule type" value="Genomic_DNA"/>
</dbReference>
<dbReference type="OrthoDB" id="286361at2"/>
<protein>
    <recommendedName>
        <fullName evidence="3">Lipoprotein</fullName>
    </recommendedName>
</protein>
<name>A0A225DPI1_9BACT</name>
<dbReference type="RefSeq" id="WP_088258098.1">
    <property type="nucleotide sequence ID" value="NZ_NIDE01000014.1"/>
</dbReference>
<dbReference type="PROSITE" id="PS51257">
    <property type="entry name" value="PROKAR_LIPOPROTEIN"/>
    <property type="match status" value="1"/>
</dbReference>
<comment type="caution">
    <text evidence="1">The sequence shown here is derived from an EMBL/GenBank/DDBJ whole genome shotgun (WGS) entry which is preliminary data.</text>
</comment>